<dbReference type="SUPFAM" id="SSF160443">
    <property type="entry name" value="SMR domain-like"/>
    <property type="match status" value="1"/>
</dbReference>
<dbReference type="PANTHER" id="PTHR46535">
    <property type="entry name" value="NEDD4-BINDING PROTEIN 2"/>
    <property type="match status" value="1"/>
</dbReference>
<feature type="compositionally biased region" description="Basic and acidic residues" evidence="1">
    <location>
        <begin position="159"/>
        <end position="168"/>
    </location>
</feature>
<dbReference type="EMBL" id="CP014501">
    <property type="protein sequence ID" value="ANB12838.1"/>
    <property type="molecule type" value="Genomic_DNA"/>
</dbReference>
<dbReference type="InterPro" id="IPR002625">
    <property type="entry name" value="Smr_dom"/>
</dbReference>
<accession>A0A161HLC6</accession>
<evidence type="ECO:0000259" key="2">
    <source>
        <dbReference type="PROSITE" id="PS50828"/>
    </source>
</evidence>
<organism evidence="3 4">
    <name type="scientific">Sugiyamaella lignohabitans</name>
    <dbReference type="NCBI Taxonomy" id="796027"/>
    <lineage>
        <taxon>Eukaryota</taxon>
        <taxon>Fungi</taxon>
        <taxon>Dikarya</taxon>
        <taxon>Ascomycota</taxon>
        <taxon>Saccharomycotina</taxon>
        <taxon>Dipodascomycetes</taxon>
        <taxon>Dipodascales</taxon>
        <taxon>Trichomonascaceae</taxon>
        <taxon>Sugiyamaella</taxon>
    </lineage>
</organism>
<sequence>MLDQTVIDKLEEDYKSLDNALISAIASEYDSETDAREVLNSLHLEAIANDVDWSTFENSTKEAIAALQLEESSPDTTDKQLEDVDDELTDDLRFLRQSFPNIPLASIKHKYRVNNGDLDKVTDLLLNQSLIDEELTEQDRYLQAFPGKSRRSQTSSSNKELKRAEETKPSNIKTLRSLLGVSEENATKLLDENDGSLMKSFIIANSNATPAPAVKQIAPSQTYNQVASRLNKNSINYENSGYRAGDVKILREEAESAYERRQESMEKAREMYQKSKSNPLYRSAAGYYAGVASQHGQNGHQAMDSMFRTMIESKSSSYVIDFHGVPMHVALEVATEKLRDWWAHESKAQSISSLRLITGAGRHSSAGIPKIKNAIRKLLREQDWRYEEGISYFDVIGCK</sequence>
<feature type="region of interest" description="Disordered" evidence="1">
    <location>
        <begin position="146"/>
        <end position="169"/>
    </location>
</feature>
<proteinExistence type="predicted"/>
<gene>
    <name evidence="3" type="ORF">AWJ20_1110</name>
</gene>
<dbReference type="RefSeq" id="XP_018735315.1">
    <property type="nucleotide sequence ID" value="XM_018877965.1"/>
</dbReference>
<dbReference type="SMART" id="SM00463">
    <property type="entry name" value="SMR"/>
    <property type="match status" value="1"/>
</dbReference>
<evidence type="ECO:0000256" key="1">
    <source>
        <dbReference type="SAM" id="MobiDB-lite"/>
    </source>
</evidence>
<dbReference type="GO" id="GO:0004519">
    <property type="term" value="F:endonuclease activity"/>
    <property type="evidence" value="ECO:0007669"/>
    <property type="project" value="TreeGrafter"/>
</dbReference>
<dbReference type="PROSITE" id="PS50828">
    <property type="entry name" value="SMR"/>
    <property type="match status" value="1"/>
</dbReference>
<dbReference type="AlphaFoldDB" id="A0A161HLC6"/>
<dbReference type="CDD" id="cd14279">
    <property type="entry name" value="CUE"/>
    <property type="match status" value="1"/>
</dbReference>
<dbReference type="Proteomes" id="UP000189580">
    <property type="component" value="Chromosome a"/>
</dbReference>
<dbReference type="InterPro" id="IPR052772">
    <property type="entry name" value="Endo/PolyKinase_Domain-Protein"/>
</dbReference>
<keyword evidence="4" id="KW-1185">Reference proteome</keyword>
<dbReference type="GO" id="GO:0005634">
    <property type="term" value="C:nucleus"/>
    <property type="evidence" value="ECO:0007669"/>
    <property type="project" value="TreeGrafter"/>
</dbReference>
<dbReference type="GeneID" id="30032877"/>
<name>A0A161HLC6_9ASCO</name>
<feature type="domain" description="Smr" evidence="2">
    <location>
        <begin position="320"/>
        <end position="399"/>
    </location>
</feature>
<dbReference type="InterPro" id="IPR036063">
    <property type="entry name" value="Smr_dom_sf"/>
</dbReference>
<dbReference type="KEGG" id="slb:AWJ20_1110"/>
<evidence type="ECO:0000313" key="3">
    <source>
        <dbReference type="EMBL" id="ANB12838.1"/>
    </source>
</evidence>
<protein>
    <submittedName>
        <fullName evidence="3">SMR domain protein</fullName>
    </submittedName>
</protein>
<evidence type="ECO:0000313" key="4">
    <source>
        <dbReference type="Proteomes" id="UP000189580"/>
    </source>
</evidence>
<dbReference type="PANTHER" id="PTHR46535:SF1">
    <property type="entry name" value="NEDD4-BINDING PROTEIN 2"/>
    <property type="match status" value="1"/>
</dbReference>
<dbReference type="OrthoDB" id="4080456at2759"/>
<reference evidence="3 4" key="1">
    <citation type="submission" date="2016-02" db="EMBL/GenBank/DDBJ databases">
        <title>Complete genome sequence and transcriptome regulation of the pentose utilising yeast Sugiyamaella lignohabitans.</title>
        <authorList>
            <person name="Bellasio M."/>
            <person name="Peymann A."/>
            <person name="Valli M."/>
            <person name="Sipitzky M."/>
            <person name="Graf A."/>
            <person name="Sauer M."/>
            <person name="Marx H."/>
            <person name="Mattanovich D."/>
        </authorList>
    </citation>
    <scope>NUCLEOTIDE SEQUENCE [LARGE SCALE GENOMIC DNA]</scope>
    <source>
        <strain evidence="3 4">CBS 10342</strain>
    </source>
</reference>
<dbReference type="Gene3D" id="3.30.1370.110">
    <property type="match status" value="1"/>
</dbReference>